<dbReference type="PROSITE" id="PS50937">
    <property type="entry name" value="HTH_MERR_2"/>
    <property type="match status" value="1"/>
</dbReference>
<evidence type="ECO:0000256" key="1">
    <source>
        <dbReference type="ARBA" id="ARBA00022491"/>
    </source>
</evidence>
<dbReference type="OrthoDB" id="9773308at2"/>
<dbReference type="GO" id="GO:0003677">
    <property type="term" value="F:DNA binding"/>
    <property type="evidence" value="ECO:0007669"/>
    <property type="project" value="UniProtKB-KW"/>
</dbReference>
<protein>
    <submittedName>
        <fullName evidence="6">MerR family transcriptional regulator</fullName>
    </submittedName>
</protein>
<dbReference type="Proteomes" id="UP000317863">
    <property type="component" value="Unassembled WGS sequence"/>
</dbReference>
<feature type="domain" description="HTH merR-type" evidence="5">
    <location>
        <begin position="4"/>
        <end position="73"/>
    </location>
</feature>
<keyword evidence="1" id="KW-0678">Repressor</keyword>
<evidence type="ECO:0000256" key="2">
    <source>
        <dbReference type="ARBA" id="ARBA00023015"/>
    </source>
</evidence>
<dbReference type="EMBL" id="SGJB01000020">
    <property type="protein sequence ID" value="TQQ83904.1"/>
    <property type="molecule type" value="Genomic_DNA"/>
</dbReference>
<dbReference type="PROSITE" id="PS00552">
    <property type="entry name" value="HTH_MERR_1"/>
    <property type="match status" value="1"/>
</dbReference>
<evidence type="ECO:0000259" key="5">
    <source>
        <dbReference type="PROSITE" id="PS50937"/>
    </source>
</evidence>
<evidence type="ECO:0000256" key="4">
    <source>
        <dbReference type="ARBA" id="ARBA00023163"/>
    </source>
</evidence>
<keyword evidence="3" id="KW-0238">DNA-binding</keyword>
<dbReference type="PANTHER" id="PTHR30204:SF69">
    <property type="entry name" value="MERR-FAMILY TRANSCRIPTIONAL REGULATOR"/>
    <property type="match status" value="1"/>
</dbReference>
<keyword evidence="4" id="KW-0804">Transcription</keyword>
<keyword evidence="7" id="KW-1185">Reference proteome</keyword>
<gene>
    <name evidence="6" type="ORF">EXD82_09420</name>
</gene>
<evidence type="ECO:0000313" key="7">
    <source>
        <dbReference type="Proteomes" id="UP000317863"/>
    </source>
</evidence>
<dbReference type="CDD" id="cd00592">
    <property type="entry name" value="HTH_MerR-like"/>
    <property type="match status" value="1"/>
</dbReference>
<organism evidence="6 7">
    <name type="scientific">Peptacetobacter hominis</name>
    <dbReference type="NCBI Taxonomy" id="2743610"/>
    <lineage>
        <taxon>Bacteria</taxon>
        <taxon>Bacillati</taxon>
        <taxon>Bacillota</taxon>
        <taxon>Clostridia</taxon>
        <taxon>Peptostreptococcales</taxon>
        <taxon>Peptostreptococcaceae</taxon>
        <taxon>Peptacetobacter</taxon>
    </lineage>
</organism>
<dbReference type="SMART" id="SM00422">
    <property type="entry name" value="HTH_MERR"/>
    <property type="match status" value="1"/>
</dbReference>
<dbReference type="SUPFAM" id="SSF46955">
    <property type="entry name" value="Putative DNA-binding domain"/>
    <property type="match status" value="1"/>
</dbReference>
<proteinExistence type="predicted"/>
<sequence>MKKTYSISEVSKMLNITIDTIRFYEKKNMIHPTINPNNRYREYDLGNILEILDIIFYRNLDLSVSDMYSIMNENDEKMILSLLEKKSAETKIRIKYEQQLIKKLDYLCSVLKPAISNEFEVKRKKFEKSYILFEYDEFGKSASNTVVNNLPKITREEFVLGAVIKSYDKSMNEQKIFYTIEESILEDLSDGIDKEDFSSDNTFIEEFEALSIVSPLKNGKLDINAVNKIYEYADKNNIRLDNFIIAHEINTTTYSDKDHHYSEIYIKIKK</sequence>
<dbReference type="InterPro" id="IPR000551">
    <property type="entry name" value="MerR-type_HTH_dom"/>
</dbReference>
<dbReference type="InterPro" id="IPR047057">
    <property type="entry name" value="MerR_fam"/>
</dbReference>
<dbReference type="Pfam" id="PF00376">
    <property type="entry name" value="MerR"/>
    <property type="match status" value="1"/>
</dbReference>
<reference evidence="6 7" key="1">
    <citation type="submission" date="2019-02" db="EMBL/GenBank/DDBJ databases">
        <title>Peptostreptococcaceae bacterium ZHW00191 nov., a new bacterium isolated from the human gut.</title>
        <authorList>
            <person name="Zhou H.-W."/>
            <person name="Chen X.-J."/>
        </authorList>
    </citation>
    <scope>NUCLEOTIDE SEQUENCE [LARGE SCALE GENOMIC DNA]</scope>
    <source>
        <strain evidence="6 7">ZHW00191</strain>
    </source>
</reference>
<accession>A0A544QT93</accession>
<evidence type="ECO:0000313" key="6">
    <source>
        <dbReference type="EMBL" id="TQQ83904.1"/>
    </source>
</evidence>
<dbReference type="PANTHER" id="PTHR30204">
    <property type="entry name" value="REDOX-CYCLING DRUG-SENSING TRANSCRIPTIONAL ACTIVATOR SOXR"/>
    <property type="match status" value="1"/>
</dbReference>
<dbReference type="InterPro" id="IPR009061">
    <property type="entry name" value="DNA-bd_dom_put_sf"/>
</dbReference>
<dbReference type="AlphaFoldDB" id="A0A544QT93"/>
<comment type="caution">
    <text evidence="6">The sequence shown here is derived from an EMBL/GenBank/DDBJ whole genome shotgun (WGS) entry which is preliminary data.</text>
</comment>
<evidence type="ECO:0000256" key="3">
    <source>
        <dbReference type="ARBA" id="ARBA00023125"/>
    </source>
</evidence>
<keyword evidence="2" id="KW-0805">Transcription regulation</keyword>
<dbReference type="GO" id="GO:0003700">
    <property type="term" value="F:DNA-binding transcription factor activity"/>
    <property type="evidence" value="ECO:0007669"/>
    <property type="project" value="InterPro"/>
</dbReference>
<dbReference type="RefSeq" id="WP_142536664.1">
    <property type="nucleotide sequence ID" value="NZ_SGJB01000020.1"/>
</dbReference>
<name>A0A544QT93_9FIRM</name>
<dbReference type="Gene3D" id="1.10.1660.10">
    <property type="match status" value="1"/>
</dbReference>